<dbReference type="Proteomes" id="UP000770661">
    <property type="component" value="Unassembled WGS sequence"/>
</dbReference>
<comment type="caution">
    <text evidence="1">The sequence shown here is derived from an EMBL/GenBank/DDBJ whole genome shotgun (WGS) entry which is preliminary data.</text>
</comment>
<evidence type="ECO:0000313" key="1">
    <source>
        <dbReference type="EMBL" id="KAG0721450.1"/>
    </source>
</evidence>
<name>A0A8J4Y5I8_CHIOP</name>
<gene>
    <name evidence="1" type="ORF">GWK47_046457</name>
</gene>
<sequence length="165" mass="18484">MGLIATLPVVPILSTGDPATDHAQCVQEALSPSLKDMDFPESKQALLQIAIPNIEEEQRNDSFCAPIIYYLSQVMIHNCQNYPSHLTEFRLQYNLLVRDTYLTTGRETQTPEDVYSHRGLVAFVVYTLLQNALQNGINSLEGDKLYDDIGPPRCLASEARNNSQL</sequence>
<organism evidence="1 2">
    <name type="scientific">Chionoecetes opilio</name>
    <name type="common">Atlantic snow crab</name>
    <name type="synonym">Cancer opilio</name>
    <dbReference type="NCBI Taxonomy" id="41210"/>
    <lineage>
        <taxon>Eukaryota</taxon>
        <taxon>Metazoa</taxon>
        <taxon>Ecdysozoa</taxon>
        <taxon>Arthropoda</taxon>
        <taxon>Crustacea</taxon>
        <taxon>Multicrustacea</taxon>
        <taxon>Malacostraca</taxon>
        <taxon>Eumalacostraca</taxon>
        <taxon>Eucarida</taxon>
        <taxon>Decapoda</taxon>
        <taxon>Pleocyemata</taxon>
        <taxon>Brachyura</taxon>
        <taxon>Eubrachyura</taxon>
        <taxon>Majoidea</taxon>
        <taxon>Majidae</taxon>
        <taxon>Chionoecetes</taxon>
    </lineage>
</organism>
<dbReference type="AlphaFoldDB" id="A0A8J4Y5I8"/>
<evidence type="ECO:0000313" key="2">
    <source>
        <dbReference type="Proteomes" id="UP000770661"/>
    </source>
</evidence>
<protein>
    <submittedName>
        <fullName evidence="1">Uncharacterized protein</fullName>
    </submittedName>
</protein>
<dbReference type="EMBL" id="JACEEZ010011133">
    <property type="protein sequence ID" value="KAG0721450.1"/>
    <property type="molecule type" value="Genomic_DNA"/>
</dbReference>
<keyword evidence="2" id="KW-1185">Reference proteome</keyword>
<reference evidence="1" key="1">
    <citation type="submission" date="2020-07" db="EMBL/GenBank/DDBJ databases">
        <title>The High-quality genome of the commercially important snow crab, Chionoecetes opilio.</title>
        <authorList>
            <person name="Jeong J.-H."/>
            <person name="Ryu S."/>
        </authorList>
    </citation>
    <scope>NUCLEOTIDE SEQUENCE</scope>
    <source>
        <strain evidence="1">MADBK_172401_WGS</strain>
        <tissue evidence="1">Digestive gland</tissue>
    </source>
</reference>
<accession>A0A8J4Y5I8</accession>
<proteinExistence type="predicted"/>